<dbReference type="OrthoDB" id="9810066at2"/>
<dbReference type="InterPro" id="IPR007815">
    <property type="entry name" value="Emycin_Estase"/>
</dbReference>
<dbReference type="Pfam" id="PF05139">
    <property type="entry name" value="Erythro_esteras"/>
    <property type="match status" value="1"/>
</dbReference>
<dbReference type="Gene3D" id="3.40.1660.10">
    <property type="entry name" value="EreA-like (biosynthetic domain)"/>
    <property type="match status" value="1"/>
</dbReference>
<gene>
    <name evidence="2" type="ORF">DC3_39480</name>
</gene>
<dbReference type="Gene3D" id="3.30.1870.10">
    <property type="entry name" value="EreA-like, domain 2"/>
    <property type="match status" value="1"/>
</dbReference>
<accession>A0A511N634</accession>
<dbReference type="SUPFAM" id="SSF54427">
    <property type="entry name" value="NTF2-like"/>
    <property type="match status" value="1"/>
</dbReference>
<dbReference type="CDD" id="cd14728">
    <property type="entry name" value="Ere-like"/>
    <property type="match status" value="1"/>
</dbReference>
<name>A0A511N634_DEIC1</name>
<organism evidence="2 3">
    <name type="scientific">Deinococcus cellulosilyticus (strain DSM 18568 / NBRC 106333 / KACC 11606 / 5516J-15)</name>
    <dbReference type="NCBI Taxonomy" id="1223518"/>
    <lineage>
        <taxon>Bacteria</taxon>
        <taxon>Thermotogati</taxon>
        <taxon>Deinococcota</taxon>
        <taxon>Deinococci</taxon>
        <taxon>Deinococcales</taxon>
        <taxon>Deinococcaceae</taxon>
        <taxon>Deinococcus</taxon>
    </lineage>
</organism>
<dbReference type="PANTHER" id="PTHR31299">
    <property type="entry name" value="ESTERASE, PUTATIVE (AFU_ORTHOLOGUE AFUA_1G05850)-RELATED"/>
    <property type="match status" value="1"/>
</dbReference>
<evidence type="ECO:0000256" key="1">
    <source>
        <dbReference type="SAM" id="SignalP"/>
    </source>
</evidence>
<dbReference type="GO" id="GO:0046677">
    <property type="term" value="P:response to antibiotic"/>
    <property type="evidence" value="ECO:0007669"/>
    <property type="project" value="InterPro"/>
</dbReference>
<feature type="signal peptide" evidence="1">
    <location>
        <begin position="1"/>
        <end position="20"/>
    </location>
</feature>
<dbReference type="EMBL" id="BJXB01000020">
    <property type="protein sequence ID" value="GEM48313.1"/>
    <property type="molecule type" value="Genomic_DNA"/>
</dbReference>
<feature type="chain" id="PRO_5022242373" evidence="1">
    <location>
        <begin position="21"/>
        <end position="563"/>
    </location>
</feature>
<comment type="caution">
    <text evidence="2">The sequence shown here is derived from an EMBL/GenBank/DDBJ whole genome shotgun (WGS) entry which is preliminary data.</text>
</comment>
<dbReference type="InterPro" id="IPR032710">
    <property type="entry name" value="NTF2-like_dom_sf"/>
</dbReference>
<evidence type="ECO:0000313" key="3">
    <source>
        <dbReference type="Proteomes" id="UP000321306"/>
    </source>
</evidence>
<proteinExistence type="predicted"/>
<dbReference type="PANTHER" id="PTHR31299:SF0">
    <property type="entry name" value="ESTERASE, PUTATIVE (AFU_ORTHOLOGUE AFUA_1G05850)-RELATED"/>
    <property type="match status" value="1"/>
</dbReference>
<keyword evidence="1" id="KW-0732">Signal</keyword>
<keyword evidence="3" id="KW-1185">Reference proteome</keyword>
<dbReference type="RefSeq" id="WP_146887303.1">
    <property type="nucleotide sequence ID" value="NZ_BJXB01000020.1"/>
</dbReference>
<dbReference type="Proteomes" id="UP000321306">
    <property type="component" value="Unassembled WGS sequence"/>
</dbReference>
<dbReference type="Gene3D" id="3.10.450.50">
    <property type="match status" value="1"/>
</dbReference>
<evidence type="ECO:0000313" key="2">
    <source>
        <dbReference type="EMBL" id="GEM48313.1"/>
    </source>
</evidence>
<reference evidence="2 3" key="1">
    <citation type="submission" date="2019-07" db="EMBL/GenBank/DDBJ databases">
        <title>Whole genome shotgun sequence of Deinococcus cellulosilyticus NBRC 106333.</title>
        <authorList>
            <person name="Hosoyama A."/>
            <person name="Uohara A."/>
            <person name="Ohji S."/>
            <person name="Ichikawa N."/>
        </authorList>
    </citation>
    <scope>NUCLEOTIDE SEQUENCE [LARGE SCALE GENOMIC DNA]</scope>
    <source>
        <strain evidence="2 3">NBRC 106333</strain>
    </source>
</reference>
<dbReference type="InterPro" id="IPR052036">
    <property type="entry name" value="Hydrolase/PRTase-associated"/>
</dbReference>
<dbReference type="Gene3D" id="1.20.1440.30">
    <property type="entry name" value="Biosynthetic Protein domain"/>
    <property type="match status" value="1"/>
</dbReference>
<sequence>MQKMGLMLSMFMLSSAFATALPQEITAQYRVLSEGFTSENPQLIKQVVSEHLDHIDLDGVHSGLQALLGTFEPGALHRLDFQNHGVEVLDFQPLGYGWVVEVQRVVSGRIVSPGAAQEFTTTVTQRDTWEKEKGRWKIIRTQLLKEQSQSEGMTRTRTAYVPLDTTSLQKISKTLKPHLWQFSDNVETFPTVPQLNALLDGARVVGMGEGSHGTHEHFQLKLQLLKHLVEHHGFTVFAIEADLDDTYTIEQYVQGKGGSAEMATRSFDFWIWNTFEMQALLQWIHDHNQKRGTRPAVHVVGFDLQDPLGSLQLLSQWEGQLPEPVKAALRELLSTPADQWHITQASAPEMRKHMQELSNWAASLNPLGEETPYLQLLVRSILQGVELQSSSGLMTSQLRDRFMAENVRWVQDRLYPDQKMMLWAHNLHIAKAQVQNSGVVPMGQHLAEQLGDQYRAWGLTFPRGSIRVLDGQMQKVAHLQLPPVPADSLSALMAPPVGWVTGLNVQQAAQNRALLEWLADHGTVQTSGHLAYPDMASWSQINLVAAFDAVFSTEKSTPARALP</sequence>
<dbReference type="SUPFAM" id="SSF159501">
    <property type="entry name" value="EreA/ChaN-like"/>
    <property type="match status" value="1"/>
</dbReference>
<dbReference type="AlphaFoldDB" id="A0A511N634"/>
<protein>
    <submittedName>
        <fullName evidence="2">Erythromycin esterase</fullName>
    </submittedName>
</protein>